<keyword evidence="4 7" id="KW-0863">Zinc-finger</keyword>
<dbReference type="OrthoDB" id="654211at2759"/>
<dbReference type="PANTHER" id="PTHR40626">
    <property type="entry name" value="MIP31509P"/>
    <property type="match status" value="1"/>
</dbReference>
<evidence type="ECO:0000256" key="6">
    <source>
        <dbReference type="ARBA" id="ARBA00023242"/>
    </source>
</evidence>
<gene>
    <name evidence="10" type="ORF">PMG11_08676</name>
</gene>
<keyword evidence="11" id="KW-1185">Reference proteome</keyword>
<keyword evidence="6" id="KW-0539">Nucleus</keyword>
<evidence type="ECO:0000259" key="9">
    <source>
        <dbReference type="PROSITE" id="PS50157"/>
    </source>
</evidence>
<keyword evidence="3" id="KW-0677">Repeat</keyword>
<dbReference type="InterPro" id="IPR013087">
    <property type="entry name" value="Znf_C2H2_type"/>
</dbReference>
<evidence type="ECO:0000256" key="4">
    <source>
        <dbReference type="ARBA" id="ARBA00022771"/>
    </source>
</evidence>
<organism evidence="10 11">
    <name type="scientific">Penicillium brasilianum</name>
    <dbReference type="NCBI Taxonomy" id="104259"/>
    <lineage>
        <taxon>Eukaryota</taxon>
        <taxon>Fungi</taxon>
        <taxon>Dikarya</taxon>
        <taxon>Ascomycota</taxon>
        <taxon>Pezizomycotina</taxon>
        <taxon>Eurotiomycetes</taxon>
        <taxon>Eurotiomycetidae</taxon>
        <taxon>Eurotiales</taxon>
        <taxon>Aspergillaceae</taxon>
        <taxon>Penicillium</taxon>
    </lineage>
</organism>
<dbReference type="PROSITE" id="PS00028">
    <property type="entry name" value="ZINC_FINGER_C2H2_1"/>
    <property type="match status" value="1"/>
</dbReference>
<dbReference type="Gene3D" id="3.30.160.60">
    <property type="entry name" value="Classic Zinc Finger"/>
    <property type="match status" value="1"/>
</dbReference>
<dbReference type="PANTHER" id="PTHR40626:SF3">
    <property type="entry name" value="TRANSCRIPTION FACTOR WITH C2H2 AND ZN(2)-CYS(6) DNA BINDING DOMAIN (EUROFUNG)-RELATED"/>
    <property type="match status" value="1"/>
</dbReference>
<reference evidence="11" key="1">
    <citation type="journal article" date="2015" name="Genome Announc.">
        <title>Draft genome sequence of the fungus Penicillium brasilianum MG11.</title>
        <authorList>
            <person name="Horn F."/>
            <person name="Linde J."/>
            <person name="Mattern D.J."/>
            <person name="Walther G."/>
            <person name="Guthke R."/>
            <person name="Brakhage A.A."/>
            <person name="Valiante V."/>
        </authorList>
    </citation>
    <scope>NUCLEOTIDE SEQUENCE [LARGE SCALE GENOMIC DNA]</scope>
    <source>
        <strain evidence="11">MG11</strain>
    </source>
</reference>
<feature type="region of interest" description="Disordered" evidence="8">
    <location>
        <begin position="70"/>
        <end position="92"/>
    </location>
</feature>
<accession>A0A0F7TXJ6</accession>
<evidence type="ECO:0000256" key="1">
    <source>
        <dbReference type="ARBA" id="ARBA00004123"/>
    </source>
</evidence>
<evidence type="ECO:0000256" key="7">
    <source>
        <dbReference type="PROSITE-ProRule" id="PRU00042"/>
    </source>
</evidence>
<dbReference type="GO" id="GO:0000981">
    <property type="term" value="F:DNA-binding transcription factor activity, RNA polymerase II-specific"/>
    <property type="evidence" value="ECO:0007669"/>
    <property type="project" value="InterPro"/>
</dbReference>
<dbReference type="GO" id="GO:0000785">
    <property type="term" value="C:chromatin"/>
    <property type="evidence" value="ECO:0007669"/>
    <property type="project" value="TreeGrafter"/>
</dbReference>
<dbReference type="Proteomes" id="UP000042958">
    <property type="component" value="Unassembled WGS sequence"/>
</dbReference>
<dbReference type="AlphaFoldDB" id="A0A0F7TXJ6"/>
<dbReference type="GO" id="GO:0005634">
    <property type="term" value="C:nucleus"/>
    <property type="evidence" value="ECO:0007669"/>
    <property type="project" value="UniProtKB-SubCell"/>
</dbReference>
<dbReference type="GO" id="GO:0008270">
    <property type="term" value="F:zinc ion binding"/>
    <property type="evidence" value="ECO:0007669"/>
    <property type="project" value="UniProtKB-KW"/>
</dbReference>
<evidence type="ECO:0000256" key="8">
    <source>
        <dbReference type="SAM" id="MobiDB-lite"/>
    </source>
</evidence>
<evidence type="ECO:0000313" key="10">
    <source>
        <dbReference type="EMBL" id="CEJ60090.1"/>
    </source>
</evidence>
<dbReference type="EMBL" id="CDHK01000008">
    <property type="protein sequence ID" value="CEJ60090.1"/>
    <property type="molecule type" value="Genomic_DNA"/>
</dbReference>
<feature type="domain" description="C2H2-type" evidence="9">
    <location>
        <begin position="5"/>
        <end position="32"/>
    </location>
</feature>
<dbReference type="SUPFAM" id="SSF57667">
    <property type="entry name" value="beta-beta-alpha zinc fingers"/>
    <property type="match status" value="1"/>
</dbReference>
<dbReference type="GO" id="GO:0006351">
    <property type="term" value="P:DNA-templated transcription"/>
    <property type="evidence" value="ECO:0007669"/>
    <property type="project" value="InterPro"/>
</dbReference>
<sequence length="652" mass="74438">MASEWRCTTCLATFSRPEHLKRHTAAHSDSRPHTCVFCNNGFNRNTRDVLRRHERTCKYRGEFPDTSVETVQDERDVKRKRCSQSSESTPHTIGQVQSSVDNLASLGHGSVDYSYGVFDDLLGLPGSASVNMPSPLDFSALDFLLFPRTSSDTFMTGKLEYMAYFTSARGMSTFTDRPSFLRRQKMAAEAYDAKLLYERKIPQSTQSLFDQYDSGLLATDDIDELTSKSREIVDNIRSISANKGKDDSITMEWSPAVSERCSKFFSPPNIRRFLEYFWSLWYPHCPIVHKPLFDASSVSPSLLCVMLIIGACLSPQEDDVEAAREWMDSAEELVFSHKCLRAEATADQVSKLCMKEKLQCLQASYLVCSLQKREGSAEAQARSRRHRHASMVAFTRSIGPKTASHRHLDYENMPGGWWRDFVEKEELIRTMTYIFLIDAALTILHNSPPRMVVSELKMDVACPESCFQAESAEECGKNLRAWAVTRFWKKRISVVSVARRVCQSMIDDDLVQEYSLLGTLNLFTMVQAIHSLMFHFNNALVFESTLAPVQTGLENWRRIWCERVPEDIGLPDTPENLWKQVGFLRQASEFWQLARIMVDEIKSTTNECEDVDEEEVEEEAERSKALSRYDHTDMGDVNGLIMQYRSMNLGVS</sequence>
<evidence type="ECO:0000313" key="11">
    <source>
        <dbReference type="Proteomes" id="UP000042958"/>
    </source>
</evidence>
<dbReference type="STRING" id="104259.A0A0F7TXJ6"/>
<dbReference type="PROSITE" id="PS50157">
    <property type="entry name" value="ZINC_FINGER_C2H2_2"/>
    <property type="match status" value="1"/>
</dbReference>
<feature type="compositionally biased region" description="Polar residues" evidence="8">
    <location>
        <begin position="83"/>
        <end position="92"/>
    </location>
</feature>
<evidence type="ECO:0000256" key="5">
    <source>
        <dbReference type="ARBA" id="ARBA00022833"/>
    </source>
</evidence>
<evidence type="ECO:0000256" key="2">
    <source>
        <dbReference type="ARBA" id="ARBA00022723"/>
    </source>
</evidence>
<dbReference type="GO" id="GO:0000978">
    <property type="term" value="F:RNA polymerase II cis-regulatory region sequence-specific DNA binding"/>
    <property type="evidence" value="ECO:0007669"/>
    <property type="project" value="InterPro"/>
</dbReference>
<dbReference type="InterPro" id="IPR051059">
    <property type="entry name" value="VerF-like"/>
</dbReference>
<dbReference type="InterPro" id="IPR036236">
    <property type="entry name" value="Znf_C2H2_sf"/>
</dbReference>
<keyword evidence="2" id="KW-0479">Metal-binding</keyword>
<evidence type="ECO:0000256" key="3">
    <source>
        <dbReference type="ARBA" id="ARBA00022737"/>
    </source>
</evidence>
<dbReference type="CDD" id="cd12148">
    <property type="entry name" value="fungal_TF_MHR"/>
    <property type="match status" value="1"/>
</dbReference>
<keyword evidence="5" id="KW-0862">Zinc</keyword>
<proteinExistence type="predicted"/>
<protein>
    <recommendedName>
        <fullName evidence="9">C2H2-type domain-containing protein</fullName>
    </recommendedName>
</protein>
<comment type="subcellular location">
    <subcellularLocation>
        <location evidence="1">Nucleus</location>
    </subcellularLocation>
</comment>
<name>A0A0F7TXJ6_PENBI</name>
<dbReference type="InterPro" id="IPR007219">
    <property type="entry name" value="XnlR_reg_dom"/>
</dbReference>
<dbReference type="Pfam" id="PF04082">
    <property type="entry name" value="Fungal_trans"/>
    <property type="match status" value="1"/>
</dbReference>